<evidence type="ECO:0000256" key="3">
    <source>
        <dbReference type="SAM" id="MobiDB-lite"/>
    </source>
</evidence>
<evidence type="ECO:0000313" key="6">
    <source>
        <dbReference type="EMBL" id="AKJ94013.1"/>
    </source>
</evidence>
<organism evidence="6 7">
    <name type="scientific">Thioalkalivibrio versutus</name>
    <dbReference type="NCBI Taxonomy" id="106634"/>
    <lineage>
        <taxon>Bacteria</taxon>
        <taxon>Pseudomonadati</taxon>
        <taxon>Pseudomonadota</taxon>
        <taxon>Gammaproteobacteria</taxon>
        <taxon>Chromatiales</taxon>
        <taxon>Ectothiorhodospiraceae</taxon>
        <taxon>Thioalkalivibrio</taxon>
    </lineage>
</organism>
<dbReference type="PANTHER" id="PTHR44591:SF21">
    <property type="entry name" value="TWO-COMPONENT RESPONSE REGULATOR"/>
    <property type="match status" value="1"/>
</dbReference>
<feature type="transmembrane region" description="Helical" evidence="4">
    <location>
        <begin position="433"/>
        <end position="454"/>
    </location>
</feature>
<dbReference type="Gene3D" id="3.40.50.2300">
    <property type="match status" value="1"/>
</dbReference>
<dbReference type="PROSITE" id="PS50110">
    <property type="entry name" value="RESPONSE_REGULATORY"/>
    <property type="match status" value="1"/>
</dbReference>
<dbReference type="AlphaFoldDB" id="A0A0G3FYG4"/>
<dbReference type="OrthoDB" id="9812260at2"/>
<keyword evidence="4" id="KW-0812">Transmembrane</keyword>
<evidence type="ECO:0000256" key="4">
    <source>
        <dbReference type="SAM" id="Phobius"/>
    </source>
</evidence>
<accession>A0A0G3FYG4</accession>
<dbReference type="STRING" id="106634.TVD_00910"/>
<feature type="region of interest" description="Disordered" evidence="3">
    <location>
        <begin position="254"/>
        <end position="351"/>
    </location>
</feature>
<evidence type="ECO:0000259" key="5">
    <source>
        <dbReference type="PROSITE" id="PS50110"/>
    </source>
</evidence>
<feature type="region of interest" description="Disordered" evidence="3">
    <location>
        <begin position="384"/>
        <end position="412"/>
    </location>
</feature>
<dbReference type="PATRIC" id="fig|106634.4.peg.186"/>
<dbReference type="Pfam" id="PF00072">
    <property type="entry name" value="Response_reg"/>
    <property type="match status" value="1"/>
</dbReference>
<name>A0A0G3FYG4_9GAMM</name>
<dbReference type="Proteomes" id="UP000064201">
    <property type="component" value="Chromosome"/>
</dbReference>
<proteinExistence type="predicted"/>
<feature type="compositionally biased region" description="Basic and acidic residues" evidence="3">
    <location>
        <begin position="334"/>
        <end position="344"/>
    </location>
</feature>
<gene>
    <name evidence="6" type="ORF">TVD_00910</name>
</gene>
<dbReference type="KEGG" id="tvr:TVD_00910"/>
<evidence type="ECO:0000256" key="1">
    <source>
        <dbReference type="ARBA" id="ARBA00022553"/>
    </source>
</evidence>
<dbReference type="SMART" id="SM00448">
    <property type="entry name" value="REC"/>
    <property type="match status" value="1"/>
</dbReference>
<sequence>MSDQIPDPKRAAILVVDDSKVIRVALQRILQGQNTVYEAADGEQALELLQQYPDIGLVLTDLSMPGIDGQDLLLRIRDGVDDLPTDLPVVIVTGQESDEAASDEWRSLGANAVLMKPFVPTRVREVVAELLPPPPVPEPAAPGGAPDSAENQALRDEVERLRRELMLRQQSSNEREAQKELERLRNALGEARDESTAAFQRAEERDREIETLQGRLEEAETALAEARARDDEVVAAAEQAAAREEELAALRVRVEELEAEGPPESTEPDHETEQLRSRVRELESENVRLDHELVDLERQREEQQTELKVARGEAERLRRERNQQCERAAAAEKAQAEAEQRCSDSQDSASDLGDRLVARERELAEAQQRNQDLRGRIRDLEHALTGHSTTAAAEPASEPSRGETVKAEPEDSLRAPLFDAKHARPARLAGRRWFRLAFVGVLAVIVVLGVAIYLRGT</sequence>
<dbReference type="InterPro" id="IPR050595">
    <property type="entry name" value="Bact_response_regulator"/>
</dbReference>
<dbReference type="InterPro" id="IPR001789">
    <property type="entry name" value="Sig_transdc_resp-reg_receiver"/>
</dbReference>
<keyword evidence="7" id="KW-1185">Reference proteome</keyword>
<feature type="compositionally biased region" description="Basic and acidic residues" evidence="3">
    <location>
        <begin position="267"/>
        <end position="324"/>
    </location>
</feature>
<feature type="domain" description="Response regulatory" evidence="5">
    <location>
        <begin position="12"/>
        <end position="131"/>
    </location>
</feature>
<evidence type="ECO:0000313" key="7">
    <source>
        <dbReference type="Proteomes" id="UP000064201"/>
    </source>
</evidence>
<keyword evidence="1 2" id="KW-0597">Phosphoprotein</keyword>
<dbReference type="InterPro" id="IPR011006">
    <property type="entry name" value="CheY-like_superfamily"/>
</dbReference>
<reference evidence="6 7" key="1">
    <citation type="submission" date="2015-04" db="EMBL/GenBank/DDBJ databases">
        <title>Complete Sequence for the Genome of the Thioalkalivibrio versutus D301.</title>
        <authorList>
            <person name="Mu T."/>
            <person name="Zhou J."/>
            <person name="Xu X."/>
        </authorList>
    </citation>
    <scope>NUCLEOTIDE SEQUENCE [LARGE SCALE GENOMIC DNA]</scope>
    <source>
        <strain evidence="6 7">D301</strain>
    </source>
</reference>
<protein>
    <submittedName>
        <fullName evidence="6">Response regulator receiver protein</fullName>
    </submittedName>
</protein>
<dbReference type="SUPFAM" id="SSF52172">
    <property type="entry name" value="CheY-like"/>
    <property type="match status" value="1"/>
</dbReference>
<dbReference type="RefSeq" id="WP_047250561.1">
    <property type="nucleotide sequence ID" value="NZ_CP011367.1"/>
</dbReference>
<dbReference type="PANTHER" id="PTHR44591">
    <property type="entry name" value="STRESS RESPONSE REGULATOR PROTEIN 1"/>
    <property type="match status" value="1"/>
</dbReference>
<feature type="compositionally biased region" description="Basic and acidic residues" evidence="3">
    <location>
        <begin position="400"/>
        <end position="412"/>
    </location>
</feature>
<feature type="modified residue" description="4-aspartylphosphate" evidence="2">
    <location>
        <position position="61"/>
    </location>
</feature>
<evidence type="ECO:0000256" key="2">
    <source>
        <dbReference type="PROSITE-ProRule" id="PRU00169"/>
    </source>
</evidence>
<dbReference type="GO" id="GO:0000160">
    <property type="term" value="P:phosphorelay signal transduction system"/>
    <property type="evidence" value="ECO:0007669"/>
    <property type="project" value="InterPro"/>
</dbReference>
<dbReference type="EMBL" id="CP011367">
    <property type="protein sequence ID" value="AKJ94013.1"/>
    <property type="molecule type" value="Genomic_DNA"/>
</dbReference>
<keyword evidence="4" id="KW-0472">Membrane</keyword>
<keyword evidence="4" id="KW-1133">Transmembrane helix</keyword>